<feature type="signal peptide" evidence="1">
    <location>
        <begin position="1"/>
        <end position="20"/>
    </location>
</feature>
<accession>A0A7D6HBA3</accession>
<organism evidence="2">
    <name type="scientific">Heterodera glycines</name>
    <name type="common">Soybean cyst nematode worm</name>
    <dbReference type="NCBI Taxonomy" id="51029"/>
    <lineage>
        <taxon>Eukaryota</taxon>
        <taxon>Metazoa</taxon>
        <taxon>Ecdysozoa</taxon>
        <taxon>Nematoda</taxon>
        <taxon>Chromadorea</taxon>
        <taxon>Rhabditida</taxon>
        <taxon>Tylenchina</taxon>
        <taxon>Tylenchomorpha</taxon>
        <taxon>Tylenchoidea</taxon>
        <taxon>Heteroderidae</taxon>
        <taxon>Heteroderinae</taxon>
        <taxon>Heterodera</taxon>
    </lineage>
</organism>
<reference evidence="2" key="1">
    <citation type="journal article" date="2020" name="Mol. Plant Pathol.">
        <title>Screening soybean cyst nematode effectors for their ability to suppress plant immunity.</title>
        <authorList>
            <person name="Pogorelko G."/>
            <person name="Wang J."/>
            <person name="Juvale P.S."/>
            <person name="Mitchum M.G."/>
            <person name="Baum T.J."/>
        </authorList>
    </citation>
    <scope>NUCLEOTIDE SEQUENCE</scope>
</reference>
<name>A0A7D6HBA3_HETGL</name>
<feature type="chain" id="PRO_5028184511" evidence="1">
    <location>
        <begin position="21"/>
        <end position="78"/>
    </location>
</feature>
<evidence type="ECO:0000313" key="2">
    <source>
        <dbReference type="EMBL" id="QLK97582.1"/>
    </source>
</evidence>
<sequence>MRKLPILALIFCLLLLTTEGSIFRRKKQKEKFIEQRTKNTKKKPRVWPKSHFFKWQWHVWPIEWIFKWPIWRLQCLFK</sequence>
<proteinExistence type="evidence at transcript level"/>
<keyword evidence="1" id="KW-0732">Signal</keyword>
<evidence type="ECO:0000256" key="1">
    <source>
        <dbReference type="SAM" id="SignalP"/>
    </source>
</evidence>
<dbReference type="EMBL" id="MT125659">
    <property type="protein sequence ID" value="QLK97582.1"/>
    <property type="molecule type" value="mRNA"/>
</dbReference>
<protein>
    <submittedName>
        <fullName evidence="2">Secretory protein 30C02</fullName>
    </submittedName>
</protein>
<dbReference type="AlphaFoldDB" id="A0A7D6HBA3"/>